<evidence type="ECO:0000259" key="5">
    <source>
        <dbReference type="PROSITE" id="PS50255"/>
    </source>
</evidence>
<proteinExistence type="inferred from homology"/>
<dbReference type="GO" id="GO:0046872">
    <property type="term" value="F:metal ion binding"/>
    <property type="evidence" value="ECO:0007669"/>
    <property type="project" value="UniProtKB-KW"/>
</dbReference>
<dbReference type="FunFam" id="3.10.120.10:FF:000007">
    <property type="entry name" value="Sulfite oxidase, mitochondrial"/>
    <property type="match status" value="1"/>
</dbReference>
<keyword evidence="7" id="KW-1185">Reference proteome</keyword>
<keyword evidence="3" id="KW-0408">Iron</keyword>
<dbReference type="Pfam" id="PF00173">
    <property type="entry name" value="Cyt-b5"/>
    <property type="match status" value="1"/>
</dbReference>
<keyword evidence="1" id="KW-0349">Heme</keyword>
<organism evidence="6 7">
    <name type="scientific">Trypanosoma equiperdum</name>
    <dbReference type="NCBI Taxonomy" id="5694"/>
    <lineage>
        <taxon>Eukaryota</taxon>
        <taxon>Discoba</taxon>
        <taxon>Euglenozoa</taxon>
        <taxon>Kinetoplastea</taxon>
        <taxon>Metakinetoplastina</taxon>
        <taxon>Trypanosomatida</taxon>
        <taxon>Trypanosomatidae</taxon>
        <taxon>Trypanosoma</taxon>
    </lineage>
</organism>
<evidence type="ECO:0000256" key="3">
    <source>
        <dbReference type="ARBA" id="ARBA00023004"/>
    </source>
</evidence>
<dbReference type="InterPro" id="IPR036400">
    <property type="entry name" value="Cyt_B5-like_heme/steroid_sf"/>
</dbReference>
<dbReference type="GeneID" id="92374197"/>
<dbReference type="EMBL" id="CZPT02000499">
    <property type="protein sequence ID" value="SCU66047.1"/>
    <property type="molecule type" value="Genomic_DNA"/>
</dbReference>
<feature type="domain" description="Cytochrome b5 heme-binding" evidence="5">
    <location>
        <begin position="15"/>
        <end position="91"/>
    </location>
</feature>
<dbReference type="Gene3D" id="3.10.120.10">
    <property type="entry name" value="Cytochrome b5-like heme/steroid binding domain"/>
    <property type="match status" value="1"/>
</dbReference>
<dbReference type="GO" id="GO:0020037">
    <property type="term" value="F:heme binding"/>
    <property type="evidence" value="ECO:0007669"/>
    <property type="project" value="TreeGrafter"/>
</dbReference>
<dbReference type="PRINTS" id="PR00363">
    <property type="entry name" value="CYTOCHROMEB5"/>
</dbReference>
<dbReference type="InterPro" id="IPR001199">
    <property type="entry name" value="Cyt_B5-like_heme/steroid-bd"/>
</dbReference>
<evidence type="ECO:0000256" key="4">
    <source>
        <dbReference type="ARBA" id="ARBA00038168"/>
    </source>
</evidence>
<dbReference type="SMART" id="SM01117">
    <property type="entry name" value="Cyt-b5"/>
    <property type="match status" value="1"/>
</dbReference>
<name>A0A1G4I2Z1_TRYEQ</name>
<evidence type="ECO:0000313" key="7">
    <source>
        <dbReference type="Proteomes" id="UP000195570"/>
    </source>
</evidence>
<dbReference type="InterPro" id="IPR050668">
    <property type="entry name" value="Cytochrome_b5"/>
</dbReference>
<reference evidence="6" key="1">
    <citation type="submission" date="2016-09" db="EMBL/GenBank/DDBJ databases">
        <authorList>
            <person name="Hebert L."/>
            <person name="Moumen B."/>
        </authorList>
    </citation>
    <scope>NUCLEOTIDE SEQUENCE [LARGE SCALE GENOMIC DNA]</scope>
    <source>
        <strain evidence="6">OVI</strain>
    </source>
</reference>
<dbReference type="Proteomes" id="UP000195570">
    <property type="component" value="Unassembled WGS sequence"/>
</dbReference>
<dbReference type="AlphaFoldDB" id="A0A1G4I2Z1"/>
<dbReference type="PANTHER" id="PTHR19359">
    <property type="entry name" value="CYTOCHROME B5"/>
    <property type="match status" value="1"/>
</dbReference>
<evidence type="ECO:0000256" key="1">
    <source>
        <dbReference type="ARBA" id="ARBA00022617"/>
    </source>
</evidence>
<comment type="caution">
    <text evidence="6">The sequence shown here is derived from an EMBL/GenBank/DDBJ whole genome shotgun (WGS) entry which is preliminary data.</text>
</comment>
<dbReference type="VEuPathDB" id="TriTrypDB:TEOVI_000025700"/>
<dbReference type="RefSeq" id="XP_067077537.1">
    <property type="nucleotide sequence ID" value="XM_067221436.1"/>
</dbReference>
<keyword evidence="2" id="KW-0479">Metal-binding</keyword>
<accession>A0A1G4I2Z1</accession>
<dbReference type="SMR" id="A0A1G4I2Z1"/>
<evidence type="ECO:0000256" key="2">
    <source>
        <dbReference type="ARBA" id="ARBA00022723"/>
    </source>
</evidence>
<dbReference type="GO" id="GO:0016020">
    <property type="term" value="C:membrane"/>
    <property type="evidence" value="ECO:0007669"/>
    <property type="project" value="TreeGrafter"/>
</dbReference>
<dbReference type="SUPFAM" id="SSF55856">
    <property type="entry name" value="Cytochrome b5-like heme/steroid binding domain"/>
    <property type="match status" value="1"/>
</dbReference>
<evidence type="ECO:0000313" key="6">
    <source>
        <dbReference type="EMBL" id="SCU66047.1"/>
    </source>
</evidence>
<protein>
    <submittedName>
        <fullName evidence="6">Cytochrome b5, putative</fullName>
    </submittedName>
</protein>
<sequence length="180" mass="19529">MFDYLLSLLGLLKEWPQYTLDDVRKHNDRHSLWIVAGNSVYDVTSILDSHPGGANALLQRGGGVKDCTNDFGYHSRAAQAVWASLKVGEVRFDSSEERSPLGLASALKEESKSSSKPVSPLIQMCDMKVCNSKGGCCRTSTVESHIGTSEFVPECHCADCFHRRRISGKGTASCSGAKSS</sequence>
<gene>
    <name evidence="6" type="ORF">TEOVI_000025700</name>
</gene>
<comment type="similarity">
    <text evidence="4">Belongs to the cytochrome b5 family.</text>
</comment>
<dbReference type="PANTHER" id="PTHR19359:SF146">
    <property type="entry name" value="B5, PUTATIVE-RELATED"/>
    <property type="match status" value="1"/>
</dbReference>
<dbReference type="PROSITE" id="PS50255">
    <property type="entry name" value="CYTOCHROME_B5_2"/>
    <property type="match status" value="1"/>
</dbReference>